<organism evidence="1 2">
    <name type="scientific">Liparis tanakae</name>
    <name type="common">Tanaka's snailfish</name>
    <dbReference type="NCBI Taxonomy" id="230148"/>
    <lineage>
        <taxon>Eukaryota</taxon>
        <taxon>Metazoa</taxon>
        <taxon>Chordata</taxon>
        <taxon>Craniata</taxon>
        <taxon>Vertebrata</taxon>
        <taxon>Euteleostomi</taxon>
        <taxon>Actinopterygii</taxon>
        <taxon>Neopterygii</taxon>
        <taxon>Teleostei</taxon>
        <taxon>Neoteleostei</taxon>
        <taxon>Acanthomorphata</taxon>
        <taxon>Eupercaria</taxon>
        <taxon>Perciformes</taxon>
        <taxon>Cottioidei</taxon>
        <taxon>Cottales</taxon>
        <taxon>Liparidae</taxon>
        <taxon>Liparis</taxon>
    </lineage>
</organism>
<name>A0A4Z2IBA7_9TELE</name>
<comment type="caution">
    <text evidence="1">The sequence shown here is derived from an EMBL/GenBank/DDBJ whole genome shotgun (WGS) entry which is preliminary data.</text>
</comment>
<protein>
    <submittedName>
        <fullName evidence="1">Uncharacterized protein</fullName>
    </submittedName>
</protein>
<accession>A0A4Z2IBA7</accession>
<dbReference type="AlphaFoldDB" id="A0A4Z2IBA7"/>
<sequence length="173" mass="19476">MGMVRLVLRREGMRLSEGNMSLAWRLRLAEGQGMVGTYGQITVTNKRVLGQVTAERRGGVGRMGKGDKEKKDVWRREEKRKEERRYHQLTKQYFAMSSDSAVVLLTSACGGVLGQVALAPSLINQSGSLRAVCMCFTCSDRCVPPYRNLDKGARHGDWHHHNDLYHLEVETPS</sequence>
<gene>
    <name evidence="1" type="ORF">EYF80_014535</name>
</gene>
<evidence type="ECO:0000313" key="1">
    <source>
        <dbReference type="EMBL" id="TNN75298.1"/>
    </source>
</evidence>
<dbReference type="Proteomes" id="UP000314294">
    <property type="component" value="Unassembled WGS sequence"/>
</dbReference>
<dbReference type="EMBL" id="SRLO01000105">
    <property type="protein sequence ID" value="TNN75298.1"/>
    <property type="molecule type" value="Genomic_DNA"/>
</dbReference>
<keyword evidence="2" id="KW-1185">Reference proteome</keyword>
<proteinExistence type="predicted"/>
<evidence type="ECO:0000313" key="2">
    <source>
        <dbReference type="Proteomes" id="UP000314294"/>
    </source>
</evidence>
<reference evidence="1 2" key="1">
    <citation type="submission" date="2019-03" db="EMBL/GenBank/DDBJ databases">
        <title>First draft genome of Liparis tanakae, snailfish: a comprehensive survey of snailfish specific genes.</title>
        <authorList>
            <person name="Kim W."/>
            <person name="Song I."/>
            <person name="Jeong J.-H."/>
            <person name="Kim D."/>
            <person name="Kim S."/>
            <person name="Ryu S."/>
            <person name="Song J.Y."/>
            <person name="Lee S.K."/>
        </authorList>
    </citation>
    <scope>NUCLEOTIDE SEQUENCE [LARGE SCALE GENOMIC DNA]</scope>
    <source>
        <tissue evidence="1">Muscle</tissue>
    </source>
</reference>